<feature type="compositionally biased region" description="Polar residues" evidence="6">
    <location>
        <begin position="45"/>
        <end position="55"/>
    </location>
</feature>
<evidence type="ECO:0000259" key="8">
    <source>
        <dbReference type="Pfam" id="PF07810"/>
    </source>
</evidence>
<feature type="transmembrane region" description="Helical" evidence="7">
    <location>
        <begin position="432"/>
        <end position="453"/>
    </location>
</feature>
<keyword evidence="10" id="KW-1185">Reference proteome</keyword>
<dbReference type="EMBL" id="ASGP02000002">
    <property type="protein sequence ID" value="KAH9522523.1"/>
    <property type="molecule type" value="Genomic_DNA"/>
</dbReference>
<accession>A0A922I749</accession>
<feature type="region of interest" description="Disordered" evidence="6">
    <location>
        <begin position="620"/>
        <end position="668"/>
    </location>
</feature>
<evidence type="ECO:0000256" key="1">
    <source>
        <dbReference type="ARBA" id="ARBA00004141"/>
    </source>
</evidence>
<evidence type="ECO:0000313" key="9">
    <source>
        <dbReference type="EMBL" id="KAH9522523.1"/>
    </source>
</evidence>
<feature type="domain" description="TMC" evidence="8">
    <location>
        <begin position="757"/>
        <end position="874"/>
    </location>
</feature>
<feature type="transmembrane region" description="Helical" evidence="7">
    <location>
        <begin position="219"/>
        <end position="246"/>
    </location>
</feature>
<dbReference type="PANTHER" id="PTHR23302">
    <property type="entry name" value="TRANSMEMBRANE CHANNEL-RELATED"/>
    <property type="match status" value="1"/>
</dbReference>
<dbReference type="InterPro" id="IPR012496">
    <property type="entry name" value="TMC_dom"/>
</dbReference>
<evidence type="ECO:0000256" key="7">
    <source>
        <dbReference type="SAM" id="Phobius"/>
    </source>
</evidence>
<gene>
    <name evidence="9" type="primary">TMC3</name>
    <name evidence="9" type="ORF">DERF_006089</name>
</gene>
<evidence type="ECO:0000256" key="5">
    <source>
        <dbReference type="ARBA" id="ARBA00023136"/>
    </source>
</evidence>
<feature type="region of interest" description="Disordered" evidence="6">
    <location>
        <begin position="1"/>
        <end position="81"/>
    </location>
</feature>
<evidence type="ECO:0000313" key="10">
    <source>
        <dbReference type="Proteomes" id="UP000790347"/>
    </source>
</evidence>
<evidence type="ECO:0000256" key="4">
    <source>
        <dbReference type="ARBA" id="ARBA00022989"/>
    </source>
</evidence>
<keyword evidence="5 7" id="KW-0472">Membrane</keyword>
<feature type="transmembrane region" description="Helical" evidence="7">
    <location>
        <begin position="395"/>
        <end position="420"/>
    </location>
</feature>
<comment type="similarity">
    <text evidence="2">Belongs to the TMC family.</text>
</comment>
<dbReference type="AlphaFoldDB" id="A0A922I749"/>
<protein>
    <submittedName>
        <fullName evidence="9">Transmembrane channel-like protein 3</fullName>
    </submittedName>
</protein>
<dbReference type="PANTHER" id="PTHR23302:SF40">
    <property type="entry name" value="TRANSMEMBRANE CHANNEL-LIKE PROTEIN"/>
    <property type="match status" value="1"/>
</dbReference>
<feature type="region of interest" description="Disordered" evidence="6">
    <location>
        <begin position="978"/>
        <end position="1034"/>
    </location>
</feature>
<proteinExistence type="inferred from homology"/>
<dbReference type="Pfam" id="PF07810">
    <property type="entry name" value="TMC"/>
    <property type="match status" value="1"/>
</dbReference>
<reference evidence="9" key="1">
    <citation type="submission" date="2013-05" db="EMBL/GenBank/DDBJ databases">
        <authorList>
            <person name="Yim A.K.Y."/>
            <person name="Chan T.F."/>
            <person name="Ji K.M."/>
            <person name="Liu X.Y."/>
            <person name="Zhou J.W."/>
            <person name="Li R.Q."/>
            <person name="Yang K.Y."/>
            <person name="Li J."/>
            <person name="Li M."/>
            <person name="Law P.T.W."/>
            <person name="Wu Y.L."/>
            <person name="Cai Z.L."/>
            <person name="Qin H."/>
            <person name="Bao Y."/>
            <person name="Leung R.K.K."/>
            <person name="Ng P.K.S."/>
            <person name="Zou J."/>
            <person name="Zhong X.J."/>
            <person name="Ran P.X."/>
            <person name="Zhong N.S."/>
            <person name="Liu Z.G."/>
            <person name="Tsui S.K.W."/>
        </authorList>
    </citation>
    <scope>NUCLEOTIDE SEQUENCE</scope>
    <source>
        <strain evidence="9">Derf</strain>
        <tissue evidence="9">Whole organism</tissue>
    </source>
</reference>
<dbReference type="GO" id="GO:0005886">
    <property type="term" value="C:plasma membrane"/>
    <property type="evidence" value="ECO:0007669"/>
    <property type="project" value="InterPro"/>
</dbReference>
<keyword evidence="3 7" id="KW-0812">Transmembrane</keyword>
<feature type="compositionally biased region" description="Low complexity" evidence="6">
    <location>
        <begin position="625"/>
        <end position="645"/>
    </location>
</feature>
<feature type="compositionally biased region" description="Polar residues" evidence="6">
    <location>
        <begin position="646"/>
        <end position="668"/>
    </location>
</feature>
<feature type="transmembrane region" description="Helical" evidence="7">
    <location>
        <begin position="945"/>
        <end position="967"/>
    </location>
</feature>
<feature type="transmembrane region" description="Helical" evidence="7">
    <location>
        <begin position="306"/>
        <end position="324"/>
    </location>
</feature>
<evidence type="ECO:0000256" key="2">
    <source>
        <dbReference type="ARBA" id="ARBA00006510"/>
    </source>
</evidence>
<dbReference type="Proteomes" id="UP000790347">
    <property type="component" value="Unassembled WGS sequence"/>
</dbReference>
<feature type="transmembrane region" description="Helical" evidence="7">
    <location>
        <begin position="474"/>
        <end position="492"/>
    </location>
</feature>
<name>A0A922I749_DERFA</name>
<evidence type="ECO:0000256" key="6">
    <source>
        <dbReference type="SAM" id="MobiDB-lite"/>
    </source>
</evidence>
<comment type="subcellular location">
    <subcellularLocation>
        <location evidence="1">Membrane</location>
        <topology evidence="1">Multi-pass membrane protein</topology>
    </subcellularLocation>
</comment>
<sequence>MSDNQDDDNNEQQQQQQQRRRQQSLEKQESYEDSGGGGHGRKDSISSQTRSHTPPSHSPGGEVILKSKGKSSGSRRGSTTFLTSDDNIIMAFGSGRRLSSFCTTSSYEDTAVSIGDEPFTEEEISETIRAHKQIIATMKHQNWPMYRKLKILNRAKHYIKKHEGELKQSKQAKDLVAKWKVYMERSINRIKRELANLIVVITPWEMRIKKIESHFGSGVASYFIFLRWVFWVNIFISVFICCFLMVPEVLRGDPDPTGMRKEVEDAEESLKLQAIWDFEGYLKYSPIFYGYYSKTEMTSEGYRLPLAYFLTTFCLYMFSFFCILRKMAQNSRMSRVASKDDEFTFCWKVFTGWDYMIGNSETAYNKVASLVMSLKESILEEKNEKKRKEIGNYSLYVYLQIFCSVLSLLASSAYGVVLVVDRSQEPIENPSWIRANEVTLVFAGIGIVFPNIFDWIGNMEQFHPRIALRWQLGRILILNFLNMYTLMLSLFGKVDSMTTQLLEIKANITMQKSQFDTIAITTMATYYRIKRDGRAEYEDYDDNYNDDDMITNAPSIIYDPYEIQSRKKPDFSIEGRYHFNTDPEIEGDEWHTTTDRSVWHLETTTPITMMTAAETFVTDDQHRIQQTSQSSSSSKHSTTAAGATSLKSMASTTTKFNDSSSSPSRTTQAITLSMTTGSTPPPLHLSGNSFGRKKIRKPYKLGHPTMTTTTEMITEQVFTIIPADMVNSCQNNTEYIITDEDLINLNETEKDRLRKLCWETMFGQELVKLTVMDFVLTVISTLISDFLRALIVRYCNGCTCICWDLEKGFPGYGDFKIAENILHLVNNQGVIWLGMFFSPGLPAINSVKLCLLMYVRSWAVLTCNIPHETVFKASRNNNFYFMLLLLMLFLCTLPVSYAVVWLEPSWHCGPFSGYTRIYKILSTYIESKLPKTLNKILDYLTSPGAVLPTILLLVLFIYYLLSSVSALKDANKDLKSQIRKEKDVSETGPNPPEMVITTDGAGAAGASKHVRIQEDDQQQQQQQQQQSKNLTNTTMASNLLLDSLDTTSDI</sequence>
<feature type="transmembrane region" description="Helical" evidence="7">
    <location>
        <begin position="879"/>
        <end position="902"/>
    </location>
</feature>
<comment type="caution">
    <text evidence="9">The sequence shown here is derived from an EMBL/GenBank/DDBJ whole genome shotgun (WGS) entry which is preliminary data.</text>
</comment>
<dbReference type="InterPro" id="IPR038900">
    <property type="entry name" value="TMC"/>
</dbReference>
<keyword evidence="4 7" id="KW-1133">Transmembrane helix</keyword>
<reference evidence="9" key="2">
    <citation type="journal article" date="2022" name="Res Sq">
        <title>Comparative Genomics Reveals Insights into the Divergent Evolution of Astigmatic Mites and Household Pest Adaptations.</title>
        <authorList>
            <person name="Xiong Q."/>
            <person name="Wan A.T.-Y."/>
            <person name="Liu X.-Y."/>
            <person name="Fung C.S.-H."/>
            <person name="Xiao X."/>
            <person name="Malainual N."/>
            <person name="Hou J."/>
            <person name="Wang L."/>
            <person name="Wang M."/>
            <person name="Yang K."/>
            <person name="Cui Y."/>
            <person name="Leung E."/>
            <person name="Nong W."/>
            <person name="Shin S.-K."/>
            <person name="Au S."/>
            <person name="Jeong K.Y."/>
            <person name="Chew F.T."/>
            <person name="Hui J."/>
            <person name="Leung T.F."/>
            <person name="Tungtrongchitr A."/>
            <person name="Zhong N."/>
            <person name="Liu Z."/>
            <person name="Tsui S."/>
        </authorList>
    </citation>
    <scope>NUCLEOTIDE SEQUENCE</scope>
    <source>
        <strain evidence="9">Derf</strain>
        <tissue evidence="9">Whole organism</tissue>
    </source>
</reference>
<dbReference type="GO" id="GO:0008381">
    <property type="term" value="F:mechanosensitive monoatomic ion channel activity"/>
    <property type="evidence" value="ECO:0007669"/>
    <property type="project" value="TreeGrafter"/>
</dbReference>
<evidence type="ECO:0000256" key="3">
    <source>
        <dbReference type="ARBA" id="ARBA00022692"/>
    </source>
</evidence>
<feature type="compositionally biased region" description="Acidic residues" evidence="6">
    <location>
        <begin position="1"/>
        <end position="10"/>
    </location>
</feature>
<organism evidence="9 10">
    <name type="scientific">Dermatophagoides farinae</name>
    <name type="common">American house dust mite</name>
    <dbReference type="NCBI Taxonomy" id="6954"/>
    <lineage>
        <taxon>Eukaryota</taxon>
        <taxon>Metazoa</taxon>
        <taxon>Ecdysozoa</taxon>
        <taxon>Arthropoda</taxon>
        <taxon>Chelicerata</taxon>
        <taxon>Arachnida</taxon>
        <taxon>Acari</taxon>
        <taxon>Acariformes</taxon>
        <taxon>Sarcoptiformes</taxon>
        <taxon>Astigmata</taxon>
        <taxon>Psoroptidia</taxon>
        <taxon>Analgoidea</taxon>
        <taxon>Pyroglyphidae</taxon>
        <taxon>Dermatophagoidinae</taxon>
        <taxon>Dermatophagoides</taxon>
    </lineage>
</organism>